<keyword evidence="2 8" id="KW-0808">Transferase</keyword>
<dbReference type="EMBL" id="MBPK01000003">
    <property type="protein sequence ID" value="PKT82482.1"/>
    <property type="molecule type" value="Genomic_DNA"/>
</dbReference>
<evidence type="ECO:0000256" key="4">
    <source>
        <dbReference type="ARBA" id="ARBA00022832"/>
    </source>
</evidence>
<sequence length="120" mass="13185">MLCVGVDIVSIKRIEMFVKRYQTQGLRRFLSEFEISLVKTPQSIAGFWAAKEACAKALKCGIGKELGFHDILLSKSNKGAPLLQLTPEKLAYFKVQDLSLSISHDAGFAIAVVAASMENH</sequence>
<evidence type="ECO:0000256" key="6">
    <source>
        <dbReference type="ARBA" id="ARBA00023098"/>
    </source>
</evidence>
<dbReference type="RefSeq" id="WP_006803235.1">
    <property type="nucleotide sequence ID" value="NZ_CABKOI010000018.1"/>
</dbReference>
<keyword evidence="8" id="KW-0963">Cytoplasm</keyword>
<evidence type="ECO:0000256" key="3">
    <source>
        <dbReference type="ARBA" id="ARBA00022723"/>
    </source>
</evidence>
<keyword evidence="11" id="KW-1185">Reference proteome</keyword>
<evidence type="ECO:0000256" key="2">
    <source>
        <dbReference type="ARBA" id="ARBA00022679"/>
    </source>
</evidence>
<dbReference type="InterPro" id="IPR002582">
    <property type="entry name" value="ACPS"/>
</dbReference>
<feature type="domain" description="4'-phosphopantetheinyl transferase" evidence="9">
    <location>
        <begin position="4"/>
        <end position="112"/>
    </location>
</feature>
<dbReference type="HAMAP" id="MF_00101">
    <property type="entry name" value="AcpS"/>
    <property type="match status" value="1"/>
</dbReference>
<dbReference type="GO" id="GO:0000287">
    <property type="term" value="F:magnesium ion binding"/>
    <property type="evidence" value="ECO:0007669"/>
    <property type="project" value="UniProtKB-UniRule"/>
</dbReference>
<evidence type="ECO:0000313" key="10">
    <source>
        <dbReference type="EMBL" id="PKT82482.1"/>
    </source>
</evidence>
<keyword evidence="7 8" id="KW-0275">Fatty acid biosynthesis</keyword>
<dbReference type="Gene3D" id="3.90.470.20">
    <property type="entry name" value="4'-phosphopantetheinyl transferase domain"/>
    <property type="match status" value="1"/>
</dbReference>
<gene>
    <name evidence="8" type="primary">acpS</name>
    <name evidence="10" type="ORF">BCM31_05715</name>
</gene>
<dbReference type="OrthoDB" id="517356at2"/>
<dbReference type="GeneID" id="97289722"/>
<evidence type="ECO:0000256" key="5">
    <source>
        <dbReference type="ARBA" id="ARBA00022842"/>
    </source>
</evidence>
<dbReference type="InterPro" id="IPR037143">
    <property type="entry name" value="4-PPantetheinyl_Trfase_dom_sf"/>
</dbReference>
<keyword evidence="6 8" id="KW-0443">Lipid metabolism</keyword>
<dbReference type="GO" id="GO:0005737">
    <property type="term" value="C:cytoplasm"/>
    <property type="evidence" value="ECO:0007669"/>
    <property type="project" value="UniProtKB-SubCell"/>
</dbReference>
<evidence type="ECO:0000256" key="7">
    <source>
        <dbReference type="ARBA" id="ARBA00023160"/>
    </source>
</evidence>
<comment type="catalytic activity">
    <reaction evidence="8">
        <text>apo-[ACP] + CoA = holo-[ACP] + adenosine 3',5'-bisphosphate + H(+)</text>
        <dbReference type="Rhea" id="RHEA:12068"/>
        <dbReference type="Rhea" id="RHEA-COMP:9685"/>
        <dbReference type="Rhea" id="RHEA-COMP:9690"/>
        <dbReference type="ChEBI" id="CHEBI:15378"/>
        <dbReference type="ChEBI" id="CHEBI:29999"/>
        <dbReference type="ChEBI" id="CHEBI:57287"/>
        <dbReference type="ChEBI" id="CHEBI:58343"/>
        <dbReference type="ChEBI" id="CHEBI:64479"/>
        <dbReference type="EC" id="2.7.8.7"/>
    </reaction>
</comment>
<comment type="subcellular location">
    <subcellularLocation>
        <location evidence="8">Cytoplasm</location>
    </subcellularLocation>
</comment>
<dbReference type="STRING" id="556267.HWAG_01538"/>
<protein>
    <recommendedName>
        <fullName evidence="8">Holo-[acyl-carrier-protein] synthase</fullName>
        <shortName evidence="8">Holo-ACP synthase</shortName>
        <ecNumber evidence="8">2.7.8.7</ecNumber>
    </recommendedName>
    <alternativeName>
        <fullName evidence="8">4'-phosphopantetheinyl transferase AcpS</fullName>
    </alternativeName>
</protein>
<proteinExistence type="inferred from homology"/>
<comment type="caution">
    <text evidence="10">The sequence shown here is derived from an EMBL/GenBank/DDBJ whole genome shotgun (WGS) entry which is preliminary data.</text>
</comment>
<accession>A0A2N3PL61</accession>
<comment type="cofactor">
    <cofactor evidence="8">
        <name>Mg(2+)</name>
        <dbReference type="ChEBI" id="CHEBI:18420"/>
    </cofactor>
</comment>
<dbReference type="GO" id="GO:0006633">
    <property type="term" value="P:fatty acid biosynthetic process"/>
    <property type="evidence" value="ECO:0007669"/>
    <property type="project" value="UniProtKB-UniRule"/>
</dbReference>
<reference evidence="10 11" key="1">
    <citation type="submission" date="2016-07" db="EMBL/GenBank/DDBJ databases">
        <title>Detection of Helicobacter winghamensis from caecal content of red fox (Vulpes vulpes).</title>
        <authorList>
            <person name="Zanoni R.G."/>
            <person name="Florio D."/>
            <person name="Caffara M."/>
            <person name="Renzi M."/>
            <person name="Parisi A."/>
            <person name="Pasquali F."/>
            <person name="Manfreda G."/>
        </authorList>
    </citation>
    <scope>NUCLEOTIDE SEQUENCE [LARGE SCALE GENOMIC DNA]</scope>
    <source>
        <strain evidence="10 11">295_13</strain>
    </source>
</reference>
<dbReference type="GO" id="GO:0008897">
    <property type="term" value="F:holo-[acyl-carrier-protein] synthase activity"/>
    <property type="evidence" value="ECO:0007669"/>
    <property type="project" value="UniProtKB-UniRule"/>
</dbReference>
<dbReference type="NCBIfam" id="TIGR00516">
    <property type="entry name" value="acpS"/>
    <property type="match status" value="1"/>
</dbReference>
<keyword evidence="4 8" id="KW-0276">Fatty acid metabolism</keyword>
<name>A0A2N3PL61_9HELI</name>
<feature type="binding site" evidence="8">
    <location>
        <position position="7"/>
    </location>
    <ligand>
        <name>Mg(2+)</name>
        <dbReference type="ChEBI" id="CHEBI:18420"/>
    </ligand>
</feature>
<dbReference type="AlphaFoldDB" id="A0A2N3PL61"/>
<keyword evidence="5 8" id="KW-0460">Magnesium</keyword>
<evidence type="ECO:0000259" key="9">
    <source>
        <dbReference type="Pfam" id="PF01648"/>
    </source>
</evidence>
<keyword evidence="3 8" id="KW-0479">Metal-binding</keyword>
<dbReference type="NCBIfam" id="TIGR00556">
    <property type="entry name" value="pantethn_trn"/>
    <property type="match status" value="1"/>
</dbReference>
<evidence type="ECO:0000256" key="8">
    <source>
        <dbReference type="HAMAP-Rule" id="MF_00101"/>
    </source>
</evidence>
<comment type="function">
    <text evidence="8">Transfers the 4'-phosphopantetheine moiety from coenzyme A to a Ser of acyl-carrier-protein.</text>
</comment>
<dbReference type="InterPro" id="IPR008278">
    <property type="entry name" value="4-PPantetheinyl_Trfase_dom"/>
</dbReference>
<dbReference type="SUPFAM" id="SSF56214">
    <property type="entry name" value="4'-phosphopantetheinyl transferase"/>
    <property type="match status" value="1"/>
</dbReference>
<evidence type="ECO:0000256" key="1">
    <source>
        <dbReference type="ARBA" id="ARBA00022516"/>
    </source>
</evidence>
<evidence type="ECO:0000313" key="11">
    <source>
        <dbReference type="Proteomes" id="UP000233350"/>
    </source>
</evidence>
<dbReference type="Pfam" id="PF01648">
    <property type="entry name" value="ACPS"/>
    <property type="match status" value="1"/>
</dbReference>
<keyword evidence="1 8" id="KW-0444">Lipid biosynthesis</keyword>
<dbReference type="EC" id="2.7.8.7" evidence="8"/>
<comment type="similarity">
    <text evidence="8">Belongs to the P-Pant transferase superfamily. AcpS family.</text>
</comment>
<dbReference type="InterPro" id="IPR004568">
    <property type="entry name" value="Ppantetheine-prot_Trfase_dom"/>
</dbReference>
<dbReference type="Proteomes" id="UP000233350">
    <property type="component" value="Unassembled WGS sequence"/>
</dbReference>
<organism evidence="10 11">
    <name type="scientific">Helicobacter winghamensis</name>
    <dbReference type="NCBI Taxonomy" id="157268"/>
    <lineage>
        <taxon>Bacteria</taxon>
        <taxon>Pseudomonadati</taxon>
        <taxon>Campylobacterota</taxon>
        <taxon>Epsilonproteobacteria</taxon>
        <taxon>Campylobacterales</taxon>
        <taxon>Helicobacteraceae</taxon>
        <taxon>Helicobacter</taxon>
    </lineage>
</organism>
<feature type="binding site" evidence="8">
    <location>
        <position position="52"/>
    </location>
    <ligand>
        <name>Mg(2+)</name>
        <dbReference type="ChEBI" id="CHEBI:18420"/>
    </ligand>
</feature>